<organism evidence="1 2">
    <name type="scientific">Tribonema minus</name>
    <dbReference type="NCBI Taxonomy" id="303371"/>
    <lineage>
        <taxon>Eukaryota</taxon>
        <taxon>Sar</taxon>
        <taxon>Stramenopiles</taxon>
        <taxon>Ochrophyta</taxon>
        <taxon>PX clade</taxon>
        <taxon>Xanthophyceae</taxon>
        <taxon>Tribonematales</taxon>
        <taxon>Tribonemataceae</taxon>
        <taxon>Tribonema</taxon>
    </lineage>
</organism>
<keyword evidence="2" id="KW-1185">Reference proteome</keyword>
<proteinExistence type="predicted"/>
<comment type="caution">
    <text evidence="1">The sequence shown here is derived from an EMBL/GenBank/DDBJ whole genome shotgun (WGS) entry which is preliminary data.</text>
</comment>
<dbReference type="EMBL" id="JAFCMP010000013">
    <property type="protein sequence ID" value="KAG5191852.1"/>
    <property type="molecule type" value="Genomic_DNA"/>
</dbReference>
<accession>A0A835ZCI1</accession>
<evidence type="ECO:0000313" key="1">
    <source>
        <dbReference type="EMBL" id="KAG5191852.1"/>
    </source>
</evidence>
<dbReference type="Proteomes" id="UP000664859">
    <property type="component" value="Unassembled WGS sequence"/>
</dbReference>
<sequence>MADWSAVMVDMSDKMNEVTEQKFEEFKTHMFAEIDSLTDTVAEAVEHTSDQLPRRVYSTKEAEAIGKERRAMT</sequence>
<reference evidence="1" key="1">
    <citation type="submission" date="2021-02" db="EMBL/GenBank/DDBJ databases">
        <title>First Annotated Genome of the Yellow-green Alga Tribonema minus.</title>
        <authorList>
            <person name="Mahan K.M."/>
        </authorList>
    </citation>
    <scope>NUCLEOTIDE SEQUENCE</scope>
    <source>
        <strain evidence="1">UTEX B ZZ1240</strain>
    </source>
</reference>
<name>A0A835ZCI1_9STRA</name>
<evidence type="ECO:0000313" key="2">
    <source>
        <dbReference type="Proteomes" id="UP000664859"/>
    </source>
</evidence>
<protein>
    <submittedName>
        <fullName evidence="1">Uncharacterized protein</fullName>
    </submittedName>
</protein>
<dbReference type="AlphaFoldDB" id="A0A835ZCI1"/>
<gene>
    <name evidence="1" type="ORF">JKP88DRAFT_274835</name>
</gene>